<dbReference type="AlphaFoldDB" id="A0A847S6Q5"/>
<accession>A0A847S6Q5</accession>
<organism evidence="1 2">
    <name type="scientific">Leeia aquatica</name>
    <dbReference type="NCBI Taxonomy" id="2725557"/>
    <lineage>
        <taxon>Bacteria</taxon>
        <taxon>Pseudomonadati</taxon>
        <taxon>Pseudomonadota</taxon>
        <taxon>Betaproteobacteria</taxon>
        <taxon>Neisseriales</taxon>
        <taxon>Leeiaceae</taxon>
        <taxon>Leeia</taxon>
    </lineage>
</organism>
<comment type="caution">
    <text evidence="1">The sequence shown here is derived from an EMBL/GenBank/DDBJ whole genome shotgun (WGS) entry which is preliminary data.</text>
</comment>
<dbReference type="RefSeq" id="WP_168876108.1">
    <property type="nucleotide sequence ID" value="NZ_JABAIM010000001.1"/>
</dbReference>
<evidence type="ECO:0000313" key="1">
    <source>
        <dbReference type="EMBL" id="NLR74495.1"/>
    </source>
</evidence>
<name>A0A847S6Q5_9NEIS</name>
<evidence type="ECO:0000313" key="2">
    <source>
        <dbReference type="Proteomes" id="UP000587991"/>
    </source>
</evidence>
<dbReference type="Proteomes" id="UP000587991">
    <property type="component" value="Unassembled WGS sequence"/>
</dbReference>
<sequence length="317" mass="35397">MVPYETLEILLAPFQRCHKAEPGPDVRLGIQNLQRTLRDHPDWMGAVAAQVGNLPPHGAGWVAVSLGVLVENGHPADPSGPCLLEFFEHLLARFPEISDDDEDYPPLDEAQQIWLDAIPNLARALVSHLARLPDRREDWATTESRMTRLEQLEGYSYAFSWVREAIQRHSAPLTVLHVESRQGYRVHYHNVANCFHLFSLLQCRLGTLLPGGRAPDEAVLAAALGGDGQVSDHGWWHYGWPQHTTPEPLFPIWGEGLTRHLPQVDGEALILLWPMTIQRSWDSGFFGPHLDALPANLTVEGTLSVDEVVETLRQLGG</sequence>
<keyword evidence="2" id="KW-1185">Reference proteome</keyword>
<proteinExistence type="predicted"/>
<gene>
    <name evidence="1" type="ORF">HF682_04925</name>
</gene>
<protein>
    <submittedName>
        <fullName evidence="1">Uncharacterized protein</fullName>
    </submittedName>
</protein>
<reference evidence="1 2" key="1">
    <citation type="submission" date="2020-04" db="EMBL/GenBank/DDBJ databases">
        <title>Draft genome of Leeia sp. IMCC25680.</title>
        <authorList>
            <person name="Song J."/>
            <person name="Cho J.-C."/>
        </authorList>
    </citation>
    <scope>NUCLEOTIDE SEQUENCE [LARGE SCALE GENOMIC DNA]</scope>
    <source>
        <strain evidence="1 2">IMCC25680</strain>
    </source>
</reference>
<dbReference type="EMBL" id="JABAIM010000001">
    <property type="protein sequence ID" value="NLR74495.1"/>
    <property type="molecule type" value="Genomic_DNA"/>
</dbReference>